<dbReference type="InterPro" id="IPR036318">
    <property type="entry name" value="FAD-bd_PCMH-like_sf"/>
</dbReference>
<protein>
    <submittedName>
        <fullName evidence="7">FAD-binding oxidoreductase</fullName>
    </submittedName>
</protein>
<dbReference type="InterPro" id="IPR012951">
    <property type="entry name" value="BBE"/>
</dbReference>
<dbReference type="InterPro" id="IPR050416">
    <property type="entry name" value="FAD-linked_Oxidoreductase"/>
</dbReference>
<dbReference type="PANTHER" id="PTHR42973">
    <property type="entry name" value="BINDING OXIDOREDUCTASE, PUTATIVE (AFU_ORTHOLOGUE AFUA_1G17690)-RELATED"/>
    <property type="match status" value="1"/>
</dbReference>
<keyword evidence="4" id="KW-0274">FAD</keyword>
<evidence type="ECO:0000313" key="8">
    <source>
        <dbReference type="Proteomes" id="UP000296468"/>
    </source>
</evidence>
<dbReference type="PROSITE" id="PS51387">
    <property type="entry name" value="FAD_PCMH"/>
    <property type="match status" value="1"/>
</dbReference>
<dbReference type="GO" id="GO:0071949">
    <property type="term" value="F:FAD binding"/>
    <property type="evidence" value="ECO:0007669"/>
    <property type="project" value="InterPro"/>
</dbReference>
<dbReference type="InterPro" id="IPR006094">
    <property type="entry name" value="Oxid_FAD_bind_N"/>
</dbReference>
<evidence type="ECO:0000313" key="7">
    <source>
        <dbReference type="EMBL" id="QBZ89163.1"/>
    </source>
</evidence>
<sequence length="449" mass="50177">MNHRYFGDALISKYEDVSIIFPDDSTYEKTRQVYNRMHDLYPSMIIQTLNRAALKEIVSFVTANDIELAIRGGGHHIAGFGSTQGGILLDFSPYNDIVIDENHKVARVLPGARLKDVDDALCQHGYVIPTGTVSDTGIAGLTLGGGIGWLLGKYGYTCENLVGADVLLATGALVRAEDPGHEDLLWALRGGGGNFGIVLEFRYKLSRLPSVYCGTLEFTGNDVEAALSDLFEYLDNHCPSNLVVAPVLHRHKNSMECMLSIDFCLSDSIDYSEIKNLEEYLSQTIKHTYLTSDFLTWQSWSDERFAQPMRGYWKSVCPEIMGENMPHLLTDWQKRIPGPNCSVMIEHLNPSRREKSGVESALAIKTMNYGILFSARWTSSSDDAKYVSWVKSAASSITNAAEALSYSNYTPDEENTKPSVFSNSDNRLSFTKKKYDPLNVFRRNHNITK</sequence>
<keyword evidence="5" id="KW-0560">Oxidoreductase</keyword>
<dbReference type="InterPro" id="IPR016169">
    <property type="entry name" value="FAD-bd_PCMH_sub2"/>
</dbReference>
<name>A0A4P7PG60_9PSED</name>
<dbReference type="InterPro" id="IPR016167">
    <property type="entry name" value="FAD-bd_PCMH_sub1"/>
</dbReference>
<dbReference type="EMBL" id="CP035088">
    <property type="protein sequence ID" value="QBZ89163.1"/>
    <property type="molecule type" value="Genomic_DNA"/>
</dbReference>
<feature type="domain" description="FAD-binding PCMH-type" evidence="6">
    <location>
        <begin position="38"/>
        <end position="208"/>
    </location>
</feature>
<evidence type="ECO:0000256" key="4">
    <source>
        <dbReference type="ARBA" id="ARBA00022827"/>
    </source>
</evidence>
<gene>
    <name evidence="7" type="ORF">EPZ47_10685</name>
</gene>
<dbReference type="Pfam" id="PF08031">
    <property type="entry name" value="BBE"/>
    <property type="match status" value="1"/>
</dbReference>
<dbReference type="SUPFAM" id="SSF56176">
    <property type="entry name" value="FAD-binding/transporter-associated domain-like"/>
    <property type="match status" value="1"/>
</dbReference>
<evidence type="ECO:0000259" key="6">
    <source>
        <dbReference type="PROSITE" id="PS51387"/>
    </source>
</evidence>
<dbReference type="RefSeq" id="WP_135844732.1">
    <property type="nucleotide sequence ID" value="NZ_CP035088.1"/>
</dbReference>
<comment type="cofactor">
    <cofactor evidence="1">
        <name>FAD</name>
        <dbReference type="ChEBI" id="CHEBI:57692"/>
    </cofactor>
</comment>
<dbReference type="Pfam" id="PF01565">
    <property type="entry name" value="FAD_binding_4"/>
    <property type="match status" value="1"/>
</dbReference>
<organism evidence="7 8">
    <name type="scientific">Pseudomonas viciae</name>
    <dbReference type="NCBI Taxonomy" id="2505979"/>
    <lineage>
        <taxon>Bacteria</taxon>
        <taxon>Pseudomonadati</taxon>
        <taxon>Pseudomonadota</taxon>
        <taxon>Gammaproteobacteria</taxon>
        <taxon>Pseudomonadales</taxon>
        <taxon>Pseudomonadaceae</taxon>
        <taxon>Pseudomonas</taxon>
    </lineage>
</organism>
<dbReference type="OrthoDB" id="9775082at2"/>
<evidence type="ECO:0000256" key="1">
    <source>
        <dbReference type="ARBA" id="ARBA00001974"/>
    </source>
</evidence>
<evidence type="ECO:0000256" key="5">
    <source>
        <dbReference type="ARBA" id="ARBA00023002"/>
    </source>
</evidence>
<dbReference type="KEGG" id="pvk:EPZ47_10685"/>
<dbReference type="Gene3D" id="3.30.465.10">
    <property type="match status" value="1"/>
</dbReference>
<dbReference type="Proteomes" id="UP000296468">
    <property type="component" value="Chromosome"/>
</dbReference>
<reference evidence="7 8" key="1">
    <citation type="journal article" date="2019" name="Front. Microbiol.">
        <title>In silico and Genetic Analyses of Cyclic Lipopeptide Synthetic Gene Clusters in Pseudomonas sp. 11K1.</title>
        <authorList>
            <person name="Zhao H."/>
            <person name="Liu Y.P."/>
            <person name="Zhang L.Q."/>
        </authorList>
    </citation>
    <scope>NUCLEOTIDE SEQUENCE [LARGE SCALE GENOMIC DNA]</scope>
    <source>
        <strain evidence="7 8">11K1</strain>
    </source>
</reference>
<dbReference type="Gene3D" id="3.30.43.10">
    <property type="entry name" value="Uridine Diphospho-n-acetylenolpyruvylglucosamine Reductase, domain 2"/>
    <property type="match status" value="1"/>
</dbReference>
<dbReference type="PANTHER" id="PTHR42973:SF39">
    <property type="entry name" value="FAD-BINDING PCMH-TYPE DOMAIN-CONTAINING PROTEIN"/>
    <property type="match status" value="1"/>
</dbReference>
<proteinExistence type="inferred from homology"/>
<keyword evidence="3" id="KW-0285">Flavoprotein</keyword>
<accession>A0A4P7PG60</accession>
<dbReference type="InterPro" id="IPR016166">
    <property type="entry name" value="FAD-bd_PCMH"/>
</dbReference>
<dbReference type="GO" id="GO:0016491">
    <property type="term" value="F:oxidoreductase activity"/>
    <property type="evidence" value="ECO:0007669"/>
    <property type="project" value="UniProtKB-KW"/>
</dbReference>
<evidence type="ECO:0000256" key="3">
    <source>
        <dbReference type="ARBA" id="ARBA00022630"/>
    </source>
</evidence>
<evidence type="ECO:0000256" key="2">
    <source>
        <dbReference type="ARBA" id="ARBA00005466"/>
    </source>
</evidence>
<comment type="similarity">
    <text evidence="2">Belongs to the oxygen-dependent FAD-linked oxidoreductase family.</text>
</comment>
<dbReference type="Gene3D" id="3.40.462.20">
    <property type="match status" value="1"/>
</dbReference>
<dbReference type="AlphaFoldDB" id="A0A4P7PG60"/>